<dbReference type="EMBL" id="BK016159">
    <property type="protein sequence ID" value="DAF99053.1"/>
    <property type="molecule type" value="Genomic_DNA"/>
</dbReference>
<sequence>MGSSARLQPLNDNHTPGIAPGFFFCIDVLSRALFFFSGATGQDDHFYTFILPSILRSNGLLITRGELFDGKMMPSKTRF</sequence>
<organism evidence="1">
    <name type="scientific">Siphoviridae sp. ctDmR33</name>
    <dbReference type="NCBI Taxonomy" id="2825389"/>
    <lineage>
        <taxon>Viruses</taxon>
        <taxon>Duplodnaviria</taxon>
        <taxon>Heunggongvirae</taxon>
        <taxon>Uroviricota</taxon>
        <taxon>Caudoviricetes</taxon>
    </lineage>
</organism>
<accession>A0A8S5UX46</accession>
<name>A0A8S5UX46_9CAUD</name>
<protein>
    <submittedName>
        <fullName evidence="1">Uncharacterized protein</fullName>
    </submittedName>
</protein>
<evidence type="ECO:0000313" key="1">
    <source>
        <dbReference type="EMBL" id="DAF99053.1"/>
    </source>
</evidence>
<reference evidence="1" key="1">
    <citation type="journal article" date="2021" name="Proc. Natl. Acad. Sci. U.S.A.">
        <title>A Catalog of Tens of Thousands of Viruses from Human Metagenomes Reveals Hidden Associations with Chronic Diseases.</title>
        <authorList>
            <person name="Tisza M.J."/>
            <person name="Buck C.B."/>
        </authorList>
    </citation>
    <scope>NUCLEOTIDE SEQUENCE</scope>
    <source>
        <strain evidence="1">CtDmR33</strain>
    </source>
</reference>
<proteinExistence type="predicted"/>